<protein>
    <submittedName>
        <fullName evidence="2">Uncharacterized protein</fullName>
    </submittedName>
</protein>
<evidence type="ECO:0000313" key="3">
    <source>
        <dbReference type="Proteomes" id="UP000712600"/>
    </source>
</evidence>
<feature type="compositionally biased region" description="Basic and acidic residues" evidence="1">
    <location>
        <begin position="15"/>
        <end position="43"/>
    </location>
</feature>
<reference evidence="2" key="1">
    <citation type="submission" date="2019-12" db="EMBL/GenBank/DDBJ databases">
        <title>Genome sequencing and annotation of Brassica cretica.</title>
        <authorList>
            <person name="Studholme D.J."/>
            <person name="Sarris P."/>
        </authorList>
    </citation>
    <scope>NUCLEOTIDE SEQUENCE</scope>
    <source>
        <strain evidence="2">PFS-109/04</strain>
        <tissue evidence="2">Leaf</tissue>
    </source>
</reference>
<evidence type="ECO:0000256" key="1">
    <source>
        <dbReference type="SAM" id="MobiDB-lite"/>
    </source>
</evidence>
<sequence length="138" mass="15405">MFPNIPENPWHKLPALKEETRSSQEKGKSSLKREVSQKDKKDTYLLKEKSTSISFEASRTFKKTLSSLRISLYTSRSNAQASSSKITRAPGSAISEAPLKAPSFSIFNKKSAVREDGARPRPIKRELVLPRVQSMAPA</sequence>
<gene>
    <name evidence="2" type="ORF">F2Q69_00023598</name>
</gene>
<dbReference type="EMBL" id="QGKX02001290">
    <property type="protein sequence ID" value="KAF3535653.1"/>
    <property type="molecule type" value="Genomic_DNA"/>
</dbReference>
<organism evidence="2 3">
    <name type="scientific">Brassica cretica</name>
    <name type="common">Mustard</name>
    <dbReference type="NCBI Taxonomy" id="69181"/>
    <lineage>
        <taxon>Eukaryota</taxon>
        <taxon>Viridiplantae</taxon>
        <taxon>Streptophyta</taxon>
        <taxon>Embryophyta</taxon>
        <taxon>Tracheophyta</taxon>
        <taxon>Spermatophyta</taxon>
        <taxon>Magnoliopsida</taxon>
        <taxon>eudicotyledons</taxon>
        <taxon>Gunneridae</taxon>
        <taxon>Pentapetalae</taxon>
        <taxon>rosids</taxon>
        <taxon>malvids</taxon>
        <taxon>Brassicales</taxon>
        <taxon>Brassicaceae</taxon>
        <taxon>Brassiceae</taxon>
        <taxon>Brassica</taxon>
    </lineage>
</organism>
<comment type="caution">
    <text evidence="2">The sequence shown here is derived from an EMBL/GenBank/DDBJ whole genome shotgun (WGS) entry which is preliminary data.</text>
</comment>
<dbReference type="AlphaFoldDB" id="A0A8S9Q721"/>
<accession>A0A8S9Q721</accession>
<evidence type="ECO:0000313" key="2">
    <source>
        <dbReference type="EMBL" id="KAF3535653.1"/>
    </source>
</evidence>
<name>A0A8S9Q721_BRACR</name>
<proteinExistence type="predicted"/>
<dbReference type="Proteomes" id="UP000712600">
    <property type="component" value="Unassembled WGS sequence"/>
</dbReference>
<feature type="region of interest" description="Disordered" evidence="1">
    <location>
        <begin position="1"/>
        <end position="43"/>
    </location>
</feature>